<dbReference type="Gene3D" id="3.30.428.10">
    <property type="entry name" value="HIT-like"/>
    <property type="match status" value="1"/>
</dbReference>
<dbReference type="KEGG" id="fso:Fsol_00758"/>
<sequence length="124" mass="14054">MYKYDTENVFAKILRGEINCRKVYEDDYCLSFHDITPLAPVHVLCIPKLQVVNFETFMSIATPQFSHLFFSGLSNTIKILELQGGYRLISNSGENAIQTVQHFHIHILGGESLGGLLPERIKNV</sequence>
<evidence type="ECO:0000256" key="3">
    <source>
        <dbReference type="PROSITE-ProRule" id="PRU00464"/>
    </source>
</evidence>
<dbReference type="Pfam" id="PF01230">
    <property type="entry name" value="HIT"/>
    <property type="match status" value="1"/>
</dbReference>
<dbReference type="InterPro" id="IPR019808">
    <property type="entry name" value="Histidine_triad_CS"/>
</dbReference>
<proteinExistence type="predicted"/>
<protein>
    <submittedName>
        <fullName evidence="5">HIT-like protein</fullName>
    </submittedName>
</protein>
<name>A0A2U8BT44_9RICK</name>
<dbReference type="GO" id="GO:0003824">
    <property type="term" value="F:catalytic activity"/>
    <property type="evidence" value="ECO:0007669"/>
    <property type="project" value="InterPro"/>
</dbReference>
<dbReference type="Proteomes" id="UP000244519">
    <property type="component" value="Chromosome"/>
</dbReference>
<reference evidence="5 6" key="1">
    <citation type="journal article" date="2018" name="Genome Biol. Evol.">
        <title>The Genome Sequence of "Candidatus Fokinia solitaria": Insights on Reductive Evolution in Rickettsiales.</title>
        <authorList>
            <person name="Floriano A.M."/>
            <person name="Castelli M."/>
            <person name="Krenek S."/>
            <person name="Berendonk T.U."/>
            <person name="Bazzocchi C."/>
            <person name="Petroni G."/>
            <person name="Sassera D."/>
        </authorList>
    </citation>
    <scope>NUCLEOTIDE SEQUENCE [LARGE SCALE GENOMIC DNA]</scope>
    <source>
        <strain evidence="5">Rio ETE_ALG 3VII</strain>
    </source>
</reference>
<evidence type="ECO:0000256" key="1">
    <source>
        <dbReference type="PIRSR" id="PIRSR601310-1"/>
    </source>
</evidence>
<evidence type="ECO:0000313" key="5">
    <source>
        <dbReference type="EMBL" id="AWD33534.1"/>
    </source>
</evidence>
<dbReference type="InterPro" id="IPR036265">
    <property type="entry name" value="HIT-like_sf"/>
</dbReference>
<dbReference type="InterPro" id="IPR001310">
    <property type="entry name" value="Histidine_triad_HIT"/>
</dbReference>
<accession>A0A2U8BT44</accession>
<dbReference type="InterPro" id="IPR011146">
    <property type="entry name" value="HIT-like"/>
</dbReference>
<dbReference type="AlphaFoldDB" id="A0A2U8BT44"/>
<dbReference type="EMBL" id="CP025989">
    <property type="protein sequence ID" value="AWD33534.1"/>
    <property type="molecule type" value="Genomic_DNA"/>
</dbReference>
<dbReference type="PROSITE" id="PS00892">
    <property type="entry name" value="HIT_1"/>
    <property type="match status" value="1"/>
</dbReference>
<gene>
    <name evidence="5" type="ORF">Fsol_00758</name>
</gene>
<evidence type="ECO:0000313" key="6">
    <source>
        <dbReference type="Proteomes" id="UP000244519"/>
    </source>
</evidence>
<dbReference type="OrthoDB" id="9784774at2"/>
<feature type="domain" description="HIT" evidence="4">
    <location>
        <begin position="9"/>
        <end position="118"/>
    </location>
</feature>
<dbReference type="PROSITE" id="PS51084">
    <property type="entry name" value="HIT_2"/>
    <property type="match status" value="1"/>
</dbReference>
<dbReference type="PRINTS" id="PR00332">
    <property type="entry name" value="HISTRIAD"/>
</dbReference>
<dbReference type="RefSeq" id="WP_108673538.1">
    <property type="nucleotide sequence ID" value="NZ_CP025989.1"/>
</dbReference>
<feature type="active site" description="Tele-AMP-histidine intermediate" evidence="1">
    <location>
        <position position="104"/>
    </location>
</feature>
<evidence type="ECO:0000259" key="4">
    <source>
        <dbReference type="PROSITE" id="PS51084"/>
    </source>
</evidence>
<keyword evidence="6" id="KW-1185">Reference proteome</keyword>
<evidence type="ECO:0000256" key="2">
    <source>
        <dbReference type="PIRSR" id="PIRSR601310-3"/>
    </source>
</evidence>
<feature type="short sequence motif" description="Histidine triad motif" evidence="2 3">
    <location>
        <begin position="102"/>
        <end position="106"/>
    </location>
</feature>
<dbReference type="PANTHER" id="PTHR23089">
    <property type="entry name" value="HISTIDINE TRIAD HIT PROTEIN"/>
    <property type="match status" value="1"/>
</dbReference>
<dbReference type="SUPFAM" id="SSF54197">
    <property type="entry name" value="HIT-like"/>
    <property type="match status" value="1"/>
</dbReference>
<organism evidence="5 6">
    <name type="scientific">Candidatus Fokinia solitaria</name>
    <dbReference type="NCBI Taxonomy" id="1802984"/>
    <lineage>
        <taxon>Bacteria</taxon>
        <taxon>Pseudomonadati</taxon>
        <taxon>Pseudomonadota</taxon>
        <taxon>Alphaproteobacteria</taxon>
        <taxon>Rickettsiales</taxon>
        <taxon>Candidatus Midichloriaceae</taxon>
        <taxon>Candidatus Fokinia</taxon>
    </lineage>
</organism>